<dbReference type="EMBL" id="GDID01001995">
    <property type="protein sequence ID" value="JAP94611.1"/>
    <property type="molecule type" value="Transcribed_RNA"/>
</dbReference>
<feature type="non-terminal residue" evidence="4">
    <location>
        <position position="1"/>
    </location>
</feature>
<dbReference type="InterPro" id="IPR051766">
    <property type="entry name" value="TXND_domain-containing"/>
</dbReference>
<evidence type="ECO:0000259" key="3">
    <source>
        <dbReference type="Pfam" id="PF00085"/>
    </source>
</evidence>
<dbReference type="InterPro" id="IPR036249">
    <property type="entry name" value="Thioredoxin-like_sf"/>
</dbReference>
<name>A0A146KGS5_9EUKA</name>
<dbReference type="Gene3D" id="3.40.30.10">
    <property type="entry name" value="Glutaredoxin"/>
    <property type="match status" value="1"/>
</dbReference>
<evidence type="ECO:0000256" key="2">
    <source>
        <dbReference type="SAM" id="MobiDB-lite"/>
    </source>
</evidence>
<proteinExistence type="predicted"/>
<keyword evidence="1" id="KW-0175">Coiled coil</keyword>
<feature type="coiled-coil region" evidence="1">
    <location>
        <begin position="550"/>
        <end position="581"/>
    </location>
</feature>
<feature type="region of interest" description="Disordered" evidence="2">
    <location>
        <begin position="1483"/>
        <end position="1505"/>
    </location>
</feature>
<dbReference type="PANTHER" id="PTHR46135">
    <property type="entry name" value="NME/NM23 FAMILY MEMBER 8"/>
    <property type="match status" value="1"/>
</dbReference>
<dbReference type="Pfam" id="PF00085">
    <property type="entry name" value="Thioredoxin"/>
    <property type="match status" value="1"/>
</dbReference>
<protein>
    <recommendedName>
        <fullName evidence="3">Thioredoxin domain-containing protein</fullName>
    </recommendedName>
</protein>
<dbReference type="PANTHER" id="PTHR46135:SF3">
    <property type="entry name" value="NME_NM23 FAMILY MEMBER 8"/>
    <property type="match status" value="1"/>
</dbReference>
<organism evidence="4">
    <name type="scientific">Trepomonas sp. PC1</name>
    <dbReference type="NCBI Taxonomy" id="1076344"/>
    <lineage>
        <taxon>Eukaryota</taxon>
        <taxon>Metamonada</taxon>
        <taxon>Diplomonadida</taxon>
        <taxon>Hexamitidae</taxon>
        <taxon>Hexamitinae</taxon>
        <taxon>Trepomonas</taxon>
    </lineage>
</organism>
<feature type="domain" description="Thioredoxin" evidence="3">
    <location>
        <begin position="19"/>
        <end position="92"/>
    </location>
</feature>
<accession>A0A146KGS5</accession>
<feature type="coiled-coil region" evidence="1">
    <location>
        <begin position="1394"/>
        <end position="1452"/>
    </location>
</feature>
<dbReference type="SUPFAM" id="SSF52833">
    <property type="entry name" value="Thioredoxin-like"/>
    <property type="match status" value="1"/>
</dbReference>
<evidence type="ECO:0000313" key="4">
    <source>
        <dbReference type="EMBL" id="JAP94611.1"/>
    </source>
</evidence>
<feature type="compositionally biased region" description="Basic and acidic residues" evidence="2">
    <location>
        <begin position="1483"/>
        <end position="1496"/>
    </location>
</feature>
<dbReference type="InterPro" id="IPR013766">
    <property type="entry name" value="Thioredoxin_domain"/>
</dbReference>
<gene>
    <name evidence="4" type="ORF">TPC1_12672</name>
</gene>
<evidence type="ECO:0000256" key="1">
    <source>
        <dbReference type="SAM" id="Coils"/>
    </source>
</evidence>
<reference evidence="4" key="1">
    <citation type="submission" date="2015-07" db="EMBL/GenBank/DDBJ databases">
        <title>Adaptation to a free-living lifestyle via gene acquisitions in the diplomonad Trepomonas sp. PC1.</title>
        <authorList>
            <person name="Xu F."/>
            <person name="Jerlstrom-Hultqvist J."/>
            <person name="Kolisko M."/>
            <person name="Simpson A.G.B."/>
            <person name="Roger A.J."/>
            <person name="Svard S.G."/>
            <person name="Andersson J.O."/>
        </authorList>
    </citation>
    <scope>NUCLEOTIDE SEQUENCE</scope>
    <source>
        <strain evidence="4">PC1</strain>
    </source>
</reference>
<sequence length="1505" mass="177670">NFLKTLDTPSSLLKELEYQGLLVIETFAEWCGPCKATEQLFQQFNSEFLNKIRFVRINSALVPWFRRFHGRSRPVFLFVFCGKLKEVVVGANFPRFTQIIPSLAQFDKFQNPEQFQPHEYFRELSSDPQYTKCSKQANLEKEEAELKLKVAREQGQDCDLDPLKQYDNVVLQFKDKWKHVKMFNDVRLQEQIGDLRVDMSGEDNKAVFTGFYSNYGLQTQDQSIELYKTQLRFIQQNQQRKFDQNYTVAVFDNTNLLLENLQRFYGEVVCKYPEMYFCFLIKNLTAENLQDLKQQFIYFDNINLLEDKGVCQKVFHRKIIFNNEEENFDPEYMSACFIFQYNDKLTEQHANCFQARQYCFMKYGQGAKNQYESGLIDCRNQLFVGYKGLKLQYFQTAILDAKAKIKDQYNQQQAIAVFCLNPLNVNLQQQLNDIQQQMKNRDTYFIVSFEEVTQQEDFKLLADKYQLQHFNIIKDLPLSGKPIWNPIKTKSYQIEPVRDKTVDCPADLSITEKLSLLQSLDKVDLVQQSYLMPSLFFFPSRSEAIEIFSIQQLQIYIDMQKKQLEKQKLESKEAMDEDKNQLAVPILQINADDVVIYQRQLSFLQKINLQKCKFTCFCFFNNDANLYRELFQLYQLQQQLTEVLFVCSVKSVSQQQDLEDLSQKFAFIKNLNLISYKKGFQKALCQKQQFESALYLLFSEQSELLLQTEFSFELKNKVLKEVNDFKKQRTVVQDIIVEANKVYLKGQVMNIIQQQKEFSGQKRIVVGVFDEQEKDFAKLFRNYSQMAQKHKTCWFLTLIRNQSDQAQIKKKHDDAAVMNLCADNFQIAERLLLENGARRSHVFYIFQENQLDCACAELLRMQELILDYVGTEWENGLKFKNKQLQFINKSQLKAPQQYYVVSFFQNNENLKQLLSQYYQKCQSAFQQCYFISCIQNINNQSFQQLKSQIYYANELNVVEDLDEICRKVLSKPIYNEGDQAEDEDYDETKSACFIFNSQHKLIEQHANALDCKKYLTEQFNYNCWPTSLKDVAVDINELDNSLMFNGSKIQFLKRKEVFKTGQSVAITYLNPLAKDFDHFLEEFQPASQIYQIFVLKNIKSLKQLEELPQPNLNFNLIEDKIDMPSPKTEMKTPLIEDNAKSFISAIVFENVYTFKPVQTEVEMSKIFNKLKLTVQQPETDREAEDELPFAEKLYGITTEELTFRSIKLNYIQKFTPFQAPAKDDQFVENFEKTEFVLGFFDPKSAQFEEQMFLFYKLTQTVQKCYFISLIKNISTNELEKMRQKFNFFQKLNVFGYKKGLLKKFQKIDGRFNQMFYVFKGQQGQLKFKCNFAFELEEYIKQNQHLECYSIDSKKIIQEIDKKPDSVSLKGLSLKFTQQTQTYENQLGLVLIPFLDTDKARIQEFTKQLKEVQKRVPTTYFAVISDQNELKDLNILENSYNLAEKMAKGAEKAFYVYKNQQFMQVCGDLRAVEDVVGKFIEIQQNKEPEDHETEEKKKVKKRVRKE</sequence>